<protein>
    <submittedName>
        <fullName evidence="7">DNA-binding transcription factor</fullName>
    </submittedName>
</protein>
<reference evidence="7 8" key="1">
    <citation type="submission" date="2024-01" db="EMBL/GenBank/DDBJ databases">
        <title>The complete chloroplast genome sequence of Lithospermum erythrorhizon: insights into the phylogenetic relationship among Boraginaceae species and the maternal lineages of purple gromwells.</title>
        <authorList>
            <person name="Okada T."/>
            <person name="Watanabe K."/>
        </authorList>
    </citation>
    <scope>NUCLEOTIDE SEQUENCE [LARGE SCALE GENOMIC DNA]</scope>
</reference>
<dbReference type="InterPro" id="IPR036638">
    <property type="entry name" value="HLH_DNA-bd_sf"/>
</dbReference>
<dbReference type="InterPro" id="IPR011598">
    <property type="entry name" value="bHLH_dom"/>
</dbReference>
<dbReference type="GO" id="GO:0010052">
    <property type="term" value="P:guard cell differentiation"/>
    <property type="evidence" value="ECO:0007669"/>
    <property type="project" value="InterPro"/>
</dbReference>
<dbReference type="FunFam" id="4.10.280.10:FF:000064">
    <property type="entry name" value="Transcription factor MUTE"/>
    <property type="match status" value="1"/>
</dbReference>
<dbReference type="Gene3D" id="4.10.280.10">
    <property type="entry name" value="Helix-loop-helix DNA-binding domain"/>
    <property type="match status" value="1"/>
</dbReference>
<sequence>MSHIAVERKRRRQMNEHLKVLRALTPSFYVKRGDQASIIGGVIEFIKELQQVHQSLEAKKKRKTNSSPITTQFTAESNNLKEVVASCKSPMADVQARISGSNVILRTISRRIPGQLVKIIFVLERFSFQILQLNIDSMDDYALFSFVIKIGVECQLSMEELALEVQRSFCTQEFHIKEM</sequence>
<proteinExistence type="predicted"/>
<dbReference type="GO" id="GO:0005634">
    <property type="term" value="C:nucleus"/>
    <property type="evidence" value="ECO:0007669"/>
    <property type="project" value="UniProtKB-SubCell"/>
</dbReference>
<dbReference type="Pfam" id="PF00010">
    <property type="entry name" value="HLH"/>
    <property type="match status" value="1"/>
</dbReference>
<keyword evidence="4" id="KW-0804">Transcription</keyword>
<keyword evidence="3 7" id="KW-0238">DNA-binding</keyword>
<evidence type="ECO:0000256" key="3">
    <source>
        <dbReference type="ARBA" id="ARBA00023125"/>
    </source>
</evidence>
<dbReference type="AlphaFoldDB" id="A0AAV3NZD0"/>
<gene>
    <name evidence="7" type="ORF">LIER_05077</name>
</gene>
<evidence type="ECO:0000259" key="6">
    <source>
        <dbReference type="PROSITE" id="PS50888"/>
    </source>
</evidence>
<evidence type="ECO:0000313" key="7">
    <source>
        <dbReference type="EMBL" id="GAA0144699.1"/>
    </source>
</evidence>
<comment type="caution">
    <text evidence="7">The sequence shown here is derived from an EMBL/GenBank/DDBJ whole genome shotgun (WGS) entry which is preliminary data.</text>
</comment>
<organism evidence="7 8">
    <name type="scientific">Lithospermum erythrorhizon</name>
    <name type="common">Purple gromwell</name>
    <name type="synonym">Lithospermum officinale var. erythrorhizon</name>
    <dbReference type="NCBI Taxonomy" id="34254"/>
    <lineage>
        <taxon>Eukaryota</taxon>
        <taxon>Viridiplantae</taxon>
        <taxon>Streptophyta</taxon>
        <taxon>Embryophyta</taxon>
        <taxon>Tracheophyta</taxon>
        <taxon>Spermatophyta</taxon>
        <taxon>Magnoliopsida</taxon>
        <taxon>eudicotyledons</taxon>
        <taxon>Gunneridae</taxon>
        <taxon>Pentapetalae</taxon>
        <taxon>asterids</taxon>
        <taxon>lamiids</taxon>
        <taxon>Boraginales</taxon>
        <taxon>Boraginaceae</taxon>
        <taxon>Boraginoideae</taxon>
        <taxon>Lithospermeae</taxon>
        <taxon>Lithospermum</taxon>
    </lineage>
</organism>
<name>A0AAV3NZD0_LITER</name>
<dbReference type="SUPFAM" id="SSF47459">
    <property type="entry name" value="HLH, helix-loop-helix DNA-binding domain"/>
    <property type="match status" value="1"/>
</dbReference>
<comment type="subcellular location">
    <subcellularLocation>
        <location evidence="1">Nucleus</location>
    </subcellularLocation>
</comment>
<keyword evidence="2" id="KW-0805">Transcription regulation</keyword>
<evidence type="ECO:0000256" key="2">
    <source>
        <dbReference type="ARBA" id="ARBA00023015"/>
    </source>
</evidence>
<accession>A0AAV3NZD0</accession>
<feature type="domain" description="BHLH" evidence="6">
    <location>
        <begin position="1"/>
        <end position="49"/>
    </location>
</feature>
<keyword evidence="8" id="KW-1185">Reference proteome</keyword>
<dbReference type="EMBL" id="BAABME010000681">
    <property type="protein sequence ID" value="GAA0144699.1"/>
    <property type="molecule type" value="Genomic_DNA"/>
</dbReference>
<keyword evidence="5" id="KW-0539">Nucleus</keyword>
<dbReference type="Proteomes" id="UP001454036">
    <property type="component" value="Unassembled WGS sequence"/>
</dbReference>
<evidence type="ECO:0000256" key="1">
    <source>
        <dbReference type="ARBA" id="ARBA00004123"/>
    </source>
</evidence>
<dbReference type="PANTHER" id="PTHR46684:SF1">
    <property type="entry name" value="TRANSCRIPTION FACTOR MUTE"/>
    <property type="match status" value="1"/>
</dbReference>
<evidence type="ECO:0000256" key="5">
    <source>
        <dbReference type="ARBA" id="ARBA00023242"/>
    </source>
</evidence>
<dbReference type="PANTHER" id="PTHR46684">
    <property type="entry name" value="TRANSCRIPTION FACTOR FAMA"/>
    <property type="match status" value="1"/>
</dbReference>
<dbReference type="GO" id="GO:0003677">
    <property type="term" value="F:DNA binding"/>
    <property type="evidence" value="ECO:0007669"/>
    <property type="project" value="UniProtKB-KW"/>
</dbReference>
<dbReference type="GO" id="GO:0046983">
    <property type="term" value="F:protein dimerization activity"/>
    <property type="evidence" value="ECO:0007669"/>
    <property type="project" value="InterPro"/>
</dbReference>
<evidence type="ECO:0000256" key="4">
    <source>
        <dbReference type="ARBA" id="ARBA00023163"/>
    </source>
</evidence>
<dbReference type="SMART" id="SM00353">
    <property type="entry name" value="HLH"/>
    <property type="match status" value="1"/>
</dbReference>
<dbReference type="InterPro" id="IPR044283">
    <property type="entry name" value="FAMA/SPEECHLESS/MUTE-like"/>
</dbReference>
<dbReference type="GO" id="GO:0045893">
    <property type="term" value="P:positive regulation of DNA-templated transcription"/>
    <property type="evidence" value="ECO:0007669"/>
    <property type="project" value="TreeGrafter"/>
</dbReference>
<evidence type="ECO:0000313" key="8">
    <source>
        <dbReference type="Proteomes" id="UP001454036"/>
    </source>
</evidence>
<dbReference type="GO" id="GO:0003700">
    <property type="term" value="F:DNA-binding transcription factor activity"/>
    <property type="evidence" value="ECO:0007669"/>
    <property type="project" value="InterPro"/>
</dbReference>
<dbReference type="PROSITE" id="PS50888">
    <property type="entry name" value="BHLH"/>
    <property type="match status" value="1"/>
</dbReference>